<dbReference type="Pfam" id="PF04892">
    <property type="entry name" value="VanZ"/>
    <property type="match status" value="1"/>
</dbReference>
<keyword evidence="1" id="KW-0812">Transmembrane</keyword>
<dbReference type="PANTHER" id="PTHR28008">
    <property type="entry name" value="DOMAIN PROTEIN, PUTATIVE (AFU_ORTHOLOGUE AFUA_3G10980)-RELATED"/>
    <property type="match status" value="1"/>
</dbReference>
<gene>
    <name evidence="3" type="ORF">ACFS1K_05095</name>
</gene>
<sequence length="119" mass="13394">MLITLLSLYSFSGSDVLPSIRIPHMDKLVHFSFYFGATVLGIMCIWERKNGRITLQGTILRVVGFAILYGIIIEVLQARFTTYRHGDIWDVLANSVGALLGGLVIKLFFSGNTPMKWRD</sequence>
<proteinExistence type="predicted"/>
<name>A0ABW5VBV3_9FLAO</name>
<accession>A0ABW5VBV3</accession>
<dbReference type="Proteomes" id="UP001597532">
    <property type="component" value="Unassembled WGS sequence"/>
</dbReference>
<evidence type="ECO:0000313" key="4">
    <source>
        <dbReference type="Proteomes" id="UP001597532"/>
    </source>
</evidence>
<feature type="domain" description="VanZ-like" evidence="2">
    <location>
        <begin position="22"/>
        <end position="108"/>
    </location>
</feature>
<feature type="transmembrane region" description="Helical" evidence="1">
    <location>
        <begin position="88"/>
        <end position="109"/>
    </location>
</feature>
<keyword evidence="1" id="KW-0472">Membrane</keyword>
<reference evidence="4" key="1">
    <citation type="journal article" date="2019" name="Int. J. Syst. Evol. Microbiol.">
        <title>The Global Catalogue of Microorganisms (GCM) 10K type strain sequencing project: providing services to taxonomists for standard genome sequencing and annotation.</title>
        <authorList>
            <consortium name="The Broad Institute Genomics Platform"/>
            <consortium name="The Broad Institute Genome Sequencing Center for Infectious Disease"/>
            <person name="Wu L."/>
            <person name="Ma J."/>
        </authorList>
    </citation>
    <scope>NUCLEOTIDE SEQUENCE [LARGE SCALE GENOMIC DNA]</scope>
    <source>
        <strain evidence="4">KCTC 52924</strain>
    </source>
</reference>
<dbReference type="InterPro" id="IPR006976">
    <property type="entry name" value="VanZ-like"/>
</dbReference>
<keyword evidence="4" id="KW-1185">Reference proteome</keyword>
<evidence type="ECO:0000313" key="3">
    <source>
        <dbReference type="EMBL" id="MFD2789132.1"/>
    </source>
</evidence>
<evidence type="ECO:0000259" key="2">
    <source>
        <dbReference type="Pfam" id="PF04892"/>
    </source>
</evidence>
<evidence type="ECO:0000256" key="1">
    <source>
        <dbReference type="SAM" id="Phobius"/>
    </source>
</evidence>
<dbReference type="EMBL" id="JBHUOK010000008">
    <property type="protein sequence ID" value="MFD2789132.1"/>
    <property type="molecule type" value="Genomic_DNA"/>
</dbReference>
<keyword evidence="1" id="KW-1133">Transmembrane helix</keyword>
<protein>
    <submittedName>
        <fullName evidence="3">VanZ family protein</fullName>
    </submittedName>
</protein>
<dbReference type="NCBIfam" id="NF037970">
    <property type="entry name" value="vanZ_1"/>
    <property type="match status" value="1"/>
</dbReference>
<organism evidence="3 4">
    <name type="scientific">Arenibacter antarcticus</name>
    <dbReference type="NCBI Taxonomy" id="2040469"/>
    <lineage>
        <taxon>Bacteria</taxon>
        <taxon>Pseudomonadati</taxon>
        <taxon>Bacteroidota</taxon>
        <taxon>Flavobacteriia</taxon>
        <taxon>Flavobacteriales</taxon>
        <taxon>Flavobacteriaceae</taxon>
        <taxon>Arenibacter</taxon>
    </lineage>
</organism>
<comment type="caution">
    <text evidence="3">The sequence shown here is derived from an EMBL/GenBank/DDBJ whole genome shotgun (WGS) entry which is preliminary data.</text>
</comment>
<dbReference type="PANTHER" id="PTHR28008:SF1">
    <property type="entry name" value="DOMAIN PROTEIN, PUTATIVE (AFU_ORTHOLOGUE AFUA_3G10980)-RELATED"/>
    <property type="match status" value="1"/>
</dbReference>
<feature type="transmembrane region" description="Helical" evidence="1">
    <location>
        <begin position="58"/>
        <end position="76"/>
    </location>
</feature>
<feature type="transmembrane region" description="Helical" evidence="1">
    <location>
        <begin position="28"/>
        <end position="46"/>
    </location>
</feature>